<dbReference type="SUPFAM" id="SSF102588">
    <property type="entry name" value="LmbE-like"/>
    <property type="match status" value="1"/>
</dbReference>
<reference evidence="1" key="1">
    <citation type="journal article" date="2024" name="Int. J. Syst. Evol. Microbiol.">
        <title>Polycladomyces zharkentensis sp. nov., a novel thermophilic cellulose- and starch-degrading member of the Bacillota from a geothermal aquifer in Kazakhstan.</title>
        <authorList>
            <person name="Mashzhan A."/>
            <person name="Kistaubayeva A."/>
            <person name="Javier-Lopez R."/>
            <person name="Bissenova U."/>
            <person name="Bissenbay A."/>
            <person name="Birkeland N.K."/>
        </authorList>
    </citation>
    <scope>NUCLEOTIDE SEQUENCE</scope>
    <source>
        <strain evidence="1">ZKZ2T</strain>
    </source>
</reference>
<dbReference type="PANTHER" id="PTHR12993:SF30">
    <property type="entry name" value="N-ACETYL-ALPHA-D-GLUCOSAMINYL L-MALATE DEACETYLASE 1"/>
    <property type="match status" value="1"/>
</dbReference>
<evidence type="ECO:0000313" key="1">
    <source>
        <dbReference type="EMBL" id="MBN2909628.1"/>
    </source>
</evidence>
<keyword evidence="2" id="KW-1185">Reference proteome</keyword>
<comment type="caution">
    <text evidence="1">The sequence shown here is derived from an EMBL/GenBank/DDBJ whole genome shotgun (WGS) entry which is preliminary data.</text>
</comment>
<dbReference type="Pfam" id="PF02585">
    <property type="entry name" value="PIG-L"/>
    <property type="match status" value="1"/>
</dbReference>
<dbReference type="NCBIfam" id="TIGR04001">
    <property type="entry name" value="thiol_BshB1"/>
    <property type="match status" value="1"/>
</dbReference>
<name>A0ABS2WJA3_9BACL</name>
<evidence type="ECO:0000313" key="2">
    <source>
        <dbReference type="Proteomes" id="UP001177120"/>
    </source>
</evidence>
<protein>
    <submittedName>
        <fullName evidence="1">Bacillithiol biosynthesis deacetylase BshB1</fullName>
    </submittedName>
</protein>
<dbReference type="Gene3D" id="3.40.50.10320">
    <property type="entry name" value="LmbE-like"/>
    <property type="match status" value="1"/>
</dbReference>
<proteinExistence type="predicted"/>
<dbReference type="InterPro" id="IPR003737">
    <property type="entry name" value="GlcNAc_PI_deacetylase-related"/>
</dbReference>
<gene>
    <name evidence="1" type="primary">bshB1</name>
    <name evidence="1" type="ORF">JQC72_08820</name>
</gene>
<accession>A0ABS2WJA3</accession>
<dbReference type="PANTHER" id="PTHR12993">
    <property type="entry name" value="N-ACETYLGLUCOSAMINYL-PHOSPHATIDYLINOSITOL DE-N-ACETYLASE-RELATED"/>
    <property type="match status" value="1"/>
</dbReference>
<dbReference type="InterPro" id="IPR023842">
    <property type="entry name" value="Bacillithiol_biosynth_BshB1"/>
</dbReference>
<dbReference type="EMBL" id="JAFHAP010000008">
    <property type="protein sequence ID" value="MBN2909628.1"/>
    <property type="molecule type" value="Genomic_DNA"/>
</dbReference>
<organism evidence="1 2">
    <name type="scientific">Polycladomyces zharkentensis</name>
    <dbReference type="NCBI Taxonomy" id="2807616"/>
    <lineage>
        <taxon>Bacteria</taxon>
        <taxon>Bacillati</taxon>
        <taxon>Bacillota</taxon>
        <taxon>Bacilli</taxon>
        <taxon>Bacillales</taxon>
        <taxon>Thermoactinomycetaceae</taxon>
        <taxon>Polycladomyces</taxon>
    </lineage>
</organism>
<sequence>MAGNRESGQCQRGGKRMTVGQRVDILAFGAHPDDVEIGAGGILAKHQTQGFSVAICDLTAAELSSNGTVELRRQEAEKAAAVLGLTERVNLGFPDRGLKGTDEQIRRMIEVIRRLRPRIVLAPYSEDRHPDHVACSRMVKEAVFDAGIRNRKVDGDWPAHRVEQVFHYFINDVGPADVIVDITDVYERKMEAILAYASQFDRSRGEVDTPLNHPSYLAMIRGRDQLWGHQIRALYGEGLAKTRPLAMDRLL</sequence>
<dbReference type="Proteomes" id="UP001177120">
    <property type="component" value="Unassembled WGS sequence"/>
</dbReference>
<dbReference type="InterPro" id="IPR024078">
    <property type="entry name" value="LmbE-like_dom_sf"/>
</dbReference>